<evidence type="ECO:0000313" key="2">
    <source>
        <dbReference type="EMBL" id="MFC6836814.1"/>
    </source>
</evidence>
<organism evidence="2 3">
    <name type="scientific">Halomarina ordinaria</name>
    <dbReference type="NCBI Taxonomy" id="3033939"/>
    <lineage>
        <taxon>Archaea</taxon>
        <taxon>Methanobacteriati</taxon>
        <taxon>Methanobacteriota</taxon>
        <taxon>Stenosarchaea group</taxon>
        <taxon>Halobacteria</taxon>
        <taxon>Halobacteriales</taxon>
        <taxon>Natronomonadaceae</taxon>
        <taxon>Halomarina</taxon>
    </lineage>
</organism>
<dbReference type="RefSeq" id="WP_304448490.1">
    <property type="nucleotide sequence ID" value="NZ_JARRAH010000001.1"/>
</dbReference>
<protein>
    <submittedName>
        <fullName evidence="2">Adenosylcobinamide amidohydrolase</fullName>
    </submittedName>
</protein>
<keyword evidence="3" id="KW-1185">Reference proteome</keyword>
<dbReference type="PANTHER" id="PTHR35336">
    <property type="entry name" value="ADENOSYLCOBINAMIDE AMIDOHYDROLASE"/>
    <property type="match status" value="1"/>
</dbReference>
<evidence type="ECO:0000313" key="3">
    <source>
        <dbReference type="Proteomes" id="UP001596406"/>
    </source>
</evidence>
<feature type="region of interest" description="Disordered" evidence="1">
    <location>
        <begin position="99"/>
        <end position="131"/>
    </location>
</feature>
<dbReference type="InterPro" id="IPR052209">
    <property type="entry name" value="CbiZ"/>
</dbReference>
<dbReference type="Proteomes" id="UP001596406">
    <property type="component" value="Unassembled WGS sequence"/>
</dbReference>
<dbReference type="PANTHER" id="PTHR35336:SF5">
    <property type="entry name" value="ADENOSYLCOBINAMIDE AMIDOHYDROLASE"/>
    <property type="match status" value="1"/>
</dbReference>
<sequence length="246" mass="25284">MAYSTDLRAGVGRLRSDERARWLSSGWRGGFTETRAAYNVSVPDGWPEVDLDAYGAERRERAGFEDGPTLFTGVDARHARCARLGPVTCLATAGVSNPAALPVGEATPTDDADTAVDSVEGSSDSSREPPGTVNVLLGTTTALTDGALAGLLGVAVEAKTATLLATTGFPGTTTDAAVVGCRVRETPDPFAGSATEVGGAARACVREAVRASLDSRYSEDGWAVPGSVEAAKYGLSTTARADVFVP</sequence>
<reference evidence="2 3" key="1">
    <citation type="journal article" date="2019" name="Int. J. Syst. Evol. Microbiol.">
        <title>The Global Catalogue of Microorganisms (GCM) 10K type strain sequencing project: providing services to taxonomists for standard genome sequencing and annotation.</title>
        <authorList>
            <consortium name="The Broad Institute Genomics Platform"/>
            <consortium name="The Broad Institute Genome Sequencing Center for Infectious Disease"/>
            <person name="Wu L."/>
            <person name="Ma J."/>
        </authorList>
    </citation>
    <scope>NUCLEOTIDE SEQUENCE [LARGE SCALE GENOMIC DNA]</scope>
    <source>
        <strain evidence="2 3">PSRA2</strain>
    </source>
</reference>
<dbReference type="EMBL" id="JBHSXM010000001">
    <property type="protein sequence ID" value="MFC6836814.1"/>
    <property type="molecule type" value="Genomic_DNA"/>
</dbReference>
<dbReference type="AlphaFoldDB" id="A0ABD5UDJ1"/>
<accession>A0ABD5UDJ1</accession>
<dbReference type="InterPro" id="IPR002808">
    <property type="entry name" value="AdoCbi_amidolase"/>
</dbReference>
<evidence type="ECO:0000256" key="1">
    <source>
        <dbReference type="SAM" id="MobiDB-lite"/>
    </source>
</evidence>
<proteinExistence type="predicted"/>
<dbReference type="Pfam" id="PF01955">
    <property type="entry name" value="CbiZ"/>
    <property type="match status" value="1"/>
</dbReference>
<comment type="caution">
    <text evidence="2">The sequence shown here is derived from an EMBL/GenBank/DDBJ whole genome shotgun (WGS) entry which is preliminary data.</text>
</comment>
<name>A0ABD5UDJ1_9EURY</name>
<gene>
    <name evidence="2" type="ORF">ACFQHK_09845</name>
</gene>